<feature type="transmembrane region" description="Helical" evidence="2">
    <location>
        <begin position="363"/>
        <end position="384"/>
    </location>
</feature>
<evidence type="ECO:0000256" key="3">
    <source>
        <dbReference type="SAM" id="SignalP"/>
    </source>
</evidence>
<feature type="region of interest" description="Disordered" evidence="1">
    <location>
        <begin position="124"/>
        <end position="143"/>
    </location>
</feature>
<organism evidence="5 6">
    <name type="scientific">Popillia japonica</name>
    <name type="common">Japanese beetle</name>
    <dbReference type="NCBI Taxonomy" id="7064"/>
    <lineage>
        <taxon>Eukaryota</taxon>
        <taxon>Metazoa</taxon>
        <taxon>Ecdysozoa</taxon>
        <taxon>Arthropoda</taxon>
        <taxon>Hexapoda</taxon>
        <taxon>Insecta</taxon>
        <taxon>Pterygota</taxon>
        <taxon>Neoptera</taxon>
        <taxon>Endopterygota</taxon>
        <taxon>Coleoptera</taxon>
        <taxon>Polyphaga</taxon>
        <taxon>Scarabaeiformia</taxon>
        <taxon>Scarabaeidae</taxon>
        <taxon>Rutelinae</taxon>
        <taxon>Popillia</taxon>
    </lineage>
</organism>
<keyword evidence="6" id="KW-1185">Reference proteome</keyword>
<feature type="chain" id="PRO_5043912285" evidence="3">
    <location>
        <begin position="20"/>
        <end position="773"/>
    </location>
</feature>
<feature type="transmembrane region" description="Helical" evidence="2">
    <location>
        <begin position="528"/>
        <end position="545"/>
    </location>
</feature>
<name>A0AAW1N0V7_POPJA</name>
<gene>
    <name evidence="5" type="ORF">QE152_g4401</name>
</gene>
<feature type="transmembrane region" description="Helical" evidence="2">
    <location>
        <begin position="405"/>
        <end position="427"/>
    </location>
</feature>
<reference evidence="5 6" key="1">
    <citation type="journal article" date="2024" name="BMC Genomics">
        <title>De novo assembly and annotation of Popillia japonica's genome with initial clues to its potential as an invasive pest.</title>
        <authorList>
            <person name="Cucini C."/>
            <person name="Boschi S."/>
            <person name="Funari R."/>
            <person name="Cardaioli E."/>
            <person name="Iannotti N."/>
            <person name="Marturano G."/>
            <person name="Paoli F."/>
            <person name="Bruttini M."/>
            <person name="Carapelli A."/>
            <person name="Frati F."/>
            <person name="Nardi F."/>
        </authorList>
    </citation>
    <scope>NUCLEOTIDE SEQUENCE [LARGE SCALE GENOMIC DNA]</scope>
    <source>
        <strain evidence="5">DMR45628</strain>
    </source>
</reference>
<proteinExistence type="predicted"/>
<keyword evidence="2" id="KW-0812">Transmembrane</keyword>
<evidence type="ECO:0000256" key="1">
    <source>
        <dbReference type="SAM" id="MobiDB-lite"/>
    </source>
</evidence>
<feature type="signal peptide" evidence="3">
    <location>
        <begin position="1"/>
        <end position="19"/>
    </location>
</feature>
<keyword evidence="5" id="KW-0808">Transferase</keyword>
<dbReference type="Pfam" id="PF20146">
    <property type="entry name" value="NRF"/>
    <property type="match status" value="1"/>
</dbReference>
<evidence type="ECO:0000313" key="5">
    <source>
        <dbReference type="EMBL" id="KAK9752167.1"/>
    </source>
</evidence>
<dbReference type="GO" id="GO:0016747">
    <property type="term" value="F:acyltransferase activity, transferring groups other than amino-acyl groups"/>
    <property type="evidence" value="ECO:0007669"/>
    <property type="project" value="InterPro"/>
</dbReference>
<dbReference type="PANTHER" id="PTHR11161:SF72">
    <property type="entry name" value="FI21449P1"/>
    <property type="match status" value="1"/>
</dbReference>
<feature type="compositionally biased region" description="Basic and acidic residues" evidence="1">
    <location>
        <begin position="124"/>
        <end position="135"/>
    </location>
</feature>
<feature type="transmembrane region" description="Helical" evidence="2">
    <location>
        <begin position="660"/>
        <end position="682"/>
    </location>
</feature>
<comment type="caution">
    <text evidence="5">The sequence shown here is derived from an EMBL/GenBank/DDBJ whole genome shotgun (WGS) entry which is preliminary data.</text>
</comment>
<feature type="transmembrane region" description="Helical" evidence="2">
    <location>
        <begin position="694"/>
        <end position="711"/>
    </location>
</feature>
<keyword evidence="2" id="KW-1133">Transmembrane helix</keyword>
<dbReference type="InterPro" id="IPR002656">
    <property type="entry name" value="Acyl_transf_3_dom"/>
</dbReference>
<evidence type="ECO:0000259" key="4">
    <source>
        <dbReference type="SMART" id="SM00703"/>
    </source>
</evidence>
<feature type="transmembrane region" description="Helical" evidence="2">
    <location>
        <begin position="552"/>
        <end position="570"/>
    </location>
</feature>
<evidence type="ECO:0000313" key="6">
    <source>
        <dbReference type="Proteomes" id="UP001458880"/>
    </source>
</evidence>
<feature type="transmembrane region" description="Helical" evidence="2">
    <location>
        <begin position="723"/>
        <end position="746"/>
    </location>
</feature>
<accession>A0AAW1N0V7</accession>
<evidence type="ECO:0000256" key="2">
    <source>
        <dbReference type="SAM" id="Phobius"/>
    </source>
</evidence>
<keyword evidence="2" id="KW-0472">Membrane</keyword>
<dbReference type="Proteomes" id="UP001458880">
    <property type="component" value="Unassembled WGS sequence"/>
</dbReference>
<feature type="transmembrane region" description="Helical" evidence="2">
    <location>
        <begin position="620"/>
        <end position="640"/>
    </location>
</feature>
<feature type="transmembrane region" description="Helical" evidence="2">
    <location>
        <begin position="464"/>
        <end position="482"/>
    </location>
</feature>
<keyword evidence="5" id="KW-0012">Acyltransferase</keyword>
<dbReference type="Pfam" id="PF01757">
    <property type="entry name" value="Acyl_transf_3"/>
    <property type="match status" value="1"/>
</dbReference>
<dbReference type="EMBL" id="JASPKY010000022">
    <property type="protein sequence ID" value="KAK9752167.1"/>
    <property type="molecule type" value="Genomic_DNA"/>
</dbReference>
<dbReference type="SMART" id="SM00703">
    <property type="entry name" value="NRF"/>
    <property type="match status" value="1"/>
</dbReference>
<dbReference type="AlphaFoldDB" id="A0AAW1N0V7"/>
<protein>
    <submittedName>
        <fullName evidence="5">Acyltransferase family</fullName>
    </submittedName>
</protein>
<dbReference type="InterPro" id="IPR052728">
    <property type="entry name" value="O2_lipid_transport_reg"/>
</dbReference>
<dbReference type="InterPro" id="IPR006621">
    <property type="entry name" value="Nose-resist-to-fluoxetine_N"/>
</dbReference>
<keyword evidence="3" id="KW-0732">Signal</keyword>
<feature type="transmembrane region" description="Helical" evidence="2">
    <location>
        <begin position="590"/>
        <end position="608"/>
    </location>
</feature>
<feature type="domain" description="Nose resistant-to-fluoxetine protein N-terminal" evidence="4">
    <location>
        <begin position="59"/>
        <end position="216"/>
    </location>
</feature>
<sequence length="773" mass="87300">MRLLYFLLVFCCIFKSFIANVTNISDSDASNPVEIRKFLEFYSSEKLSDSLEDIRSLISPNCSEDVAVFVDALRNGEHWALKMDDASGRYSSGWFWGNQYWIGSQGLCESIPIEGQTSNLENMKENHTKETREELSPSQAEGYKTYTTSSAPSPYPIGYFTVKIKLNTSLDYMENKKIQLGLCLPSSCQDGDVKKIIEETSISSRKVHVKILGVKSQQEYFDIFRDTTFQILCSVTAVVAILLIAGTAYDFYLTYENDQSFTCTSMKCTTYTNSELQANDKHIKLNPSNLDVKNNICCLHSLENNNNSAVDRPNDIFTESKSTQKQEKLVYTILKDMLLSFSLRTNIKTICDRSVGSDTISSIHGLKVVSMVWVILGHTCIIGFKYSDNMEYRKVVQKEFFFQTITNGAFSVDTFFFTSGFLVSFLYFRTNEKGKLDALGRKGFLAGCAHFCGLVGYRFARLSVPYLVVIGLVEVCMKWFTYNSIFAPPTMDHINCPKYWWRNLLYINTLFPDDQMCMLWSWYLSDDTQFYVLGAVLLILATSHFKIAAFSLVAFMLSSWITTGYISIINNHSPSSEDPLALFDKIYDKPWTRLSPYLIGMIVGWILFKKNRRIKMSLLANIVGWLASAACLLSLVYGLYEVNLSVVAGAAYSSLSHSAWALGLGWVVVACATGNGGFINSILSATILYPVSRITYCAYLLHPLVMRIMIMHMDYPLHLGKPLMIAVFIGQVVMSYLLGFVLSVVYEAPIVSMLKILTKIPSFRPKRKPTNTT</sequence>
<dbReference type="PANTHER" id="PTHR11161">
    <property type="entry name" value="O-ACYLTRANSFERASE"/>
    <property type="match status" value="1"/>
</dbReference>